<evidence type="ECO:0000313" key="3">
    <source>
        <dbReference type="EMBL" id="QDT93666.1"/>
    </source>
</evidence>
<feature type="coiled-coil region" evidence="1">
    <location>
        <begin position="125"/>
        <end position="166"/>
    </location>
</feature>
<dbReference type="Proteomes" id="UP000316855">
    <property type="component" value="Chromosome"/>
</dbReference>
<dbReference type="RefSeq" id="WP_145231645.1">
    <property type="nucleotide sequence ID" value="NZ_CP036343.1"/>
</dbReference>
<keyword evidence="2" id="KW-0812">Transmembrane</keyword>
<evidence type="ECO:0000256" key="2">
    <source>
        <dbReference type="SAM" id="Phobius"/>
    </source>
</evidence>
<proteinExistence type="predicted"/>
<feature type="coiled-coil region" evidence="1">
    <location>
        <begin position="54"/>
        <end position="81"/>
    </location>
</feature>
<organism evidence="3 4">
    <name type="scientific">Gimesia algae</name>
    <dbReference type="NCBI Taxonomy" id="2527971"/>
    <lineage>
        <taxon>Bacteria</taxon>
        <taxon>Pseudomonadati</taxon>
        <taxon>Planctomycetota</taxon>
        <taxon>Planctomycetia</taxon>
        <taxon>Planctomycetales</taxon>
        <taxon>Planctomycetaceae</taxon>
        <taxon>Gimesia</taxon>
    </lineage>
</organism>
<keyword evidence="2" id="KW-0472">Membrane</keyword>
<reference evidence="3 4" key="1">
    <citation type="submission" date="2019-02" db="EMBL/GenBank/DDBJ databases">
        <title>Deep-cultivation of Planctomycetes and their phenomic and genomic characterization uncovers novel biology.</title>
        <authorList>
            <person name="Wiegand S."/>
            <person name="Jogler M."/>
            <person name="Boedeker C."/>
            <person name="Pinto D."/>
            <person name="Vollmers J."/>
            <person name="Rivas-Marin E."/>
            <person name="Kohn T."/>
            <person name="Peeters S.H."/>
            <person name="Heuer A."/>
            <person name="Rast P."/>
            <person name="Oberbeckmann S."/>
            <person name="Bunk B."/>
            <person name="Jeske O."/>
            <person name="Meyerdierks A."/>
            <person name="Storesund J.E."/>
            <person name="Kallscheuer N."/>
            <person name="Luecker S."/>
            <person name="Lage O.M."/>
            <person name="Pohl T."/>
            <person name="Merkel B.J."/>
            <person name="Hornburger P."/>
            <person name="Mueller R.-W."/>
            <person name="Bruemmer F."/>
            <person name="Labrenz M."/>
            <person name="Spormann A.M."/>
            <person name="Op den Camp H."/>
            <person name="Overmann J."/>
            <person name="Amann R."/>
            <person name="Jetten M.S.M."/>
            <person name="Mascher T."/>
            <person name="Medema M.H."/>
            <person name="Devos D.P."/>
            <person name="Kaster A.-K."/>
            <person name="Ovreas L."/>
            <person name="Rohde M."/>
            <person name="Galperin M.Y."/>
            <person name="Jogler C."/>
        </authorList>
    </citation>
    <scope>NUCLEOTIDE SEQUENCE [LARGE SCALE GENOMIC DNA]</scope>
    <source>
        <strain evidence="3 4">Pan161</strain>
    </source>
</reference>
<keyword evidence="2" id="KW-1133">Transmembrane helix</keyword>
<protein>
    <submittedName>
        <fullName evidence="3">Uncharacterized protein</fullName>
    </submittedName>
</protein>
<accession>A0A517VKY2</accession>
<keyword evidence="4" id="KW-1185">Reference proteome</keyword>
<dbReference type="AlphaFoldDB" id="A0A517VKY2"/>
<dbReference type="KEGG" id="gax:Pan161_53480"/>
<feature type="transmembrane region" description="Helical" evidence="2">
    <location>
        <begin position="21"/>
        <end position="41"/>
    </location>
</feature>
<sequence>MVRRASAEIKESSLELLLDTICNTFGGVLFIAILVIVLVNMSSREIPRNPQENRAELDLELLQLQQDLERSRERLETLTTTTSRLKAIKAQFTSQESIRLSREVRQTRLEVSQTVLSNSRGGEETAVMQQDINQLTDQLEQQKDDLKNARTELQNLSVKLQGVVQKNARESQLPTAQKNSGSPDANFILKKGVLCDLGHPSESRSSEENGIRFLDPVLSAGLKIPTENPDPQLVAARLKARGIPGRHLIRIWVSPDSHAQWNLVRETLVKRGNQYELVLLPEGERLAYGATSRVMRSQ</sequence>
<evidence type="ECO:0000256" key="1">
    <source>
        <dbReference type="SAM" id="Coils"/>
    </source>
</evidence>
<keyword evidence="1" id="KW-0175">Coiled coil</keyword>
<name>A0A517VKY2_9PLAN</name>
<dbReference type="EMBL" id="CP036343">
    <property type="protein sequence ID" value="QDT93666.1"/>
    <property type="molecule type" value="Genomic_DNA"/>
</dbReference>
<evidence type="ECO:0000313" key="4">
    <source>
        <dbReference type="Proteomes" id="UP000316855"/>
    </source>
</evidence>
<gene>
    <name evidence="3" type="ORF">Pan161_53480</name>
</gene>